<proteinExistence type="predicted"/>
<evidence type="ECO:0008006" key="5">
    <source>
        <dbReference type="Google" id="ProtNLM"/>
    </source>
</evidence>
<evidence type="ECO:0000256" key="2">
    <source>
        <dbReference type="SAM" id="MobiDB-lite"/>
    </source>
</evidence>
<reference evidence="3 4" key="2">
    <citation type="submission" date="2013-04" db="EMBL/GenBank/DDBJ databases">
        <authorList>
            <person name="Fiebig A."/>
            <person name="Pradella S."/>
            <person name="Wagner-Doebler I."/>
        </authorList>
    </citation>
    <scope>NUCLEOTIDE SEQUENCE [LARGE SCALE GENOMIC DNA]</scope>
    <source>
        <strain evidence="4">DSM 17067 / NCIMB 14079 / DFL-11</strain>
    </source>
</reference>
<dbReference type="Pfam" id="PF13730">
    <property type="entry name" value="HTH_36"/>
    <property type="match status" value="1"/>
</dbReference>
<dbReference type="Gene3D" id="1.10.10.10">
    <property type="entry name" value="Winged helix-like DNA-binding domain superfamily/Winged helix DNA-binding domain"/>
    <property type="match status" value="1"/>
</dbReference>
<evidence type="ECO:0000256" key="1">
    <source>
        <dbReference type="SAM" id="Coils"/>
    </source>
</evidence>
<dbReference type="InterPro" id="IPR036388">
    <property type="entry name" value="WH-like_DNA-bd_sf"/>
</dbReference>
<gene>
    <name evidence="3" type="ORF">SADFL11_2565</name>
</gene>
<keyword evidence="1" id="KW-0175">Coiled coil</keyword>
<protein>
    <recommendedName>
        <fullName evidence="5">Helix-turn-helix protein</fullName>
    </recommendedName>
</protein>
<dbReference type="InterPro" id="IPR036390">
    <property type="entry name" value="WH_DNA-bd_sf"/>
</dbReference>
<dbReference type="Proteomes" id="UP000004703">
    <property type="component" value="Chromosome"/>
</dbReference>
<dbReference type="SUPFAM" id="SSF46785">
    <property type="entry name" value="Winged helix' DNA-binding domain"/>
    <property type="match status" value="1"/>
</dbReference>
<feature type="coiled-coil region" evidence="1">
    <location>
        <begin position="408"/>
        <end position="435"/>
    </location>
</feature>
<sequence>MSHRATNWAVEQRSLKPATKIVLWHLADRHNPDHGCFPSQRQLAEDCEMSRSSINNHLTILEERGLVHRVQSRNEKTYQQENTRYLLAFEDGFPVKRSVCQNGGKPPKPCPEIGHGNSAEPVSKNAEIPCPKNGQSRVQNLDTNPVREPVREPVSERARASGGAQTGDGAGECAARSENEPMDAPEAETVTRDTWKRRLKKAHKDWPTFVSDSEDAAEKEWFALAEADREKAASLMAVYVHEVKASGRKMFCTFAVYLREKLSEKALRSSGASSVLARPYGKAWGALRFADLMREPYGHFPPPTRYLQQLLAAGGEMAEAERRRRTAEYGWPKVNTLHLDARNRHKGAPADPELAELLQAFDKVAKGSALYLAWKALHERRGWPWFGADRDLPDWIYMPAPSDPFENYESLDEAVNAALARIENAHAELQKNEAAE</sequence>
<evidence type="ECO:0000313" key="4">
    <source>
        <dbReference type="Proteomes" id="UP000004703"/>
    </source>
</evidence>
<organism evidence="3 4">
    <name type="scientific">Roseibium alexandrii (strain DSM 17067 / NCIMB 14079 / DFL-11)</name>
    <name type="common">Labrenzia alexandrii</name>
    <dbReference type="NCBI Taxonomy" id="244592"/>
    <lineage>
        <taxon>Bacteria</taxon>
        <taxon>Pseudomonadati</taxon>
        <taxon>Pseudomonadota</taxon>
        <taxon>Alphaproteobacteria</taxon>
        <taxon>Hyphomicrobiales</taxon>
        <taxon>Stappiaceae</taxon>
        <taxon>Roseibium</taxon>
    </lineage>
</organism>
<name>A0A5E8H1U3_ROSAD</name>
<evidence type="ECO:0000313" key="3">
    <source>
        <dbReference type="EMBL" id="EEE45276.1"/>
    </source>
</evidence>
<comment type="caution">
    <text evidence="3">The sequence shown here is derived from an EMBL/GenBank/DDBJ whole genome shotgun (WGS) entry which is preliminary data.</text>
</comment>
<feature type="compositionally biased region" description="Polar residues" evidence="2">
    <location>
        <begin position="133"/>
        <end position="143"/>
    </location>
</feature>
<reference evidence="3 4" key="1">
    <citation type="submission" date="2008-01" db="EMBL/GenBank/DDBJ databases">
        <authorList>
            <person name="Wagner-Dobler I."/>
            <person name="Ferriera S."/>
            <person name="Johnson J."/>
            <person name="Kravitz S."/>
            <person name="Beeson K."/>
            <person name="Sutton G."/>
            <person name="Rogers Y.-H."/>
            <person name="Friedman R."/>
            <person name="Frazier M."/>
            <person name="Venter J.C."/>
        </authorList>
    </citation>
    <scope>NUCLEOTIDE SEQUENCE [LARGE SCALE GENOMIC DNA]</scope>
    <source>
        <strain evidence="4">DSM 17067 / NCIMB 14079 / DFL-11</strain>
    </source>
</reference>
<feature type="region of interest" description="Disordered" evidence="2">
    <location>
        <begin position="104"/>
        <end position="191"/>
    </location>
</feature>
<feature type="compositionally biased region" description="Basic and acidic residues" evidence="2">
    <location>
        <begin position="148"/>
        <end position="159"/>
    </location>
</feature>
<accession>A0A5E8H1U3</accession>
<dbReference type="AlphaFoldDB" id="A0A5E8H1U3"/>
<dbReference type="EMBL" id="ACCU02000003">
    <property type="protein sequence ID" value="EEE45276.1"/>
    <property type="molecule type" value="Genomic_DNA"/>
</dbReference>